<proteinExistence type="predicted"/>
<evidence type="ECO:0000313" key="4">
    <source>
        <dbReference type="Proteomes" id="UP001555100"/>
    </source>
</evidence>
<evidence type="ECO:0000259" key="1">
    <source>
        <dbReference type="Pfam" id="PF08348"/>
    </source>
</evidence>
<dbReference type="Pfam" id="PF13309">
    <property type="entry name" value="HTH_22"/>
    <property type="match status" value="1"/>
</dbReference>
<name>A0ABV3NDW7_9ACTO</name>
<comment type="caution">
    <text evidence="3">The sequence shown here is derived from an EMBL/GenBank/DDBJ whole genome shotgun (WGS) entry which is preliminary data.</text>
</comment>
<feature type="domain" description="YheO-like" evidence="1">
    <location>
        <begin position="36"/>
        <end position="102"/>
    </location>
</feature>
<dbReference type="PANTHER" id="PTHR35568:SF1">
    <property type="entry name" value="TRANSCRIPTIONAL REGULATOR DAUR"/>
    <property type="match status" value="1"/>
</dbReference>
<dbReference type="InterPro" id="IPR039445">
    <property type="entry name" value="DauR-like_HTH"/>
</dbReference>
<dbReference type="EMBL" id="JBAGNM010000024">
    <property type="protein sequence ID" value="MEW6955422.1"/>
    <property type="molecule type" value="Genomic_DNA"/>
</dbReference>
<keyword evidence="4" id="KW-1185">Reference proteome</keyword>
<reference evidence="3 4" key="1">
    <citation type="submission" date="2024-01" db="EMBL/GenBank/DDBJ databases">
        <title>Genomic analysis and antimicrobial resistance profiles of Trueperella pyogenes isolated from domestic and wild animals.</title>
        <authorList>
            <person name="Magossi G."/>
            <person name="Gzyl K.E."/>
            <person name="Holman D.B."/>
            <person name="Amat S."/>
        </authorList>
    </citation>
    <scope>NUCLEOTIDE SEQUENCE [LARGE SCALE GENOMIC DNA]</scope>
    <source>
        <strain evidence="3 4">1494</strain>
    </source>
</reference>
<gene>
    <name evidence="3" type="ORF">V3M73_10380</name>
</gene>
<dbReference type="Proteomes" id="UP001555100">
    <property type="component" value="Unassembled WGS sequence"/>
</dbReference>
<protein>
    <submittedName>
        <fullName evidence="3">Helix-turn-helix domain-containing protein</fullName>
    </submittedName>
</protein>
<evidence type="ECO:0000259" key="2">
    <source>
        <dbReference type="Pfam" id="PF13309"/>
    </source>
</evidence>
<feature type="non-terminal residue" evidence="3">
    <location>
        <position position="1"/>
    </location>
</feature>
<dbReference type="PANTHER" id="PTHR35568">
    <property type="entry name" value="TRANSCRIPTIONAL REGULATOR DAUR"/>
    <property type="match status" value="1"/>
</dbReference>
<accession>A0ABV3NDW7</accession>
<dbReference type="RefSeq" id="WP_367246403.1">
    <property type="nucleotide sequence ID" value="NZ_JBAGNM010000024.1"/>
</dbReference>
<organism evidence="3 4">
    <name type="scientific">Trueperella pyogenes</name>
    <dbReference type="NCBI Taxonomy" id="1661"/>
    <lineage>
        <taxon>Bacteria</taxon>
        <taxon>Bacillati</taxon>
        <taxon>Actinomycetota</taxon>
        <taxon>Actinomycetes</taxon>
        <taxon>Actinomycetales</taxon>
        <taxon>Actinomycetaceae</taxon>
        <taxon>Trueperella</taxon>
    </lineage>
</organism>
<evidence type="ECO:0000313" key="3">
    <source>
        <dbReference type="EMBL" id="MEW6955422.1"/>
    </source>
</evidence>
<sequence length="205" mass="21819">GQHQLRQFDPVDEDDSAVPVVAGGFDRVRLEGGGGIGSPATDFALRVARDGANEDLDFISNYAGHSPKNASPMRSASYFVRNGSRVIGLLCINIDESAYRDAGRALESLLGLYPQPAAPSDSAAEPETLASSVEEIIDNALSVAFQDLGLSKHGLDNHERTAVFERLDIAGVFQLKGAVAELAVQIGISEPTVYRTLRAIRGDLP</sequence>
<dbReference type="Pfam" id="PF08348">
    <property type="entry name" value="PAS_6"/>
    <property type="match status" value="1"/>
</dbReference>
<dbReference type="InterPro" id="IPR013559">
    <property type="entry name" value="YheO"/>
</dbReference>
<dbReference type="InterPro" id="IPR039446">
    <property type="entry name" value="DauR-like"/>
</dbReference>
<feature type="domain" description="Transcriptional regulator DauR-like HTH" evidence="2">
    <location>
        <begin position="137"/>
        <end position="198"/>
    </location>
</feature>